<dbReference type="AlphaFoldDB" id="A0A1G6S8R2"/>
<sequence length="230" mass="25188">MTGPSKGRFVDAFKNIVMTQPIYDYLLRQAPPPSPAQARLIQATADLGDAAEMQIPHEQGVFLTMLAELIGARRIVEVGTFTGYSALCLALGLVPGGMVLTCDISDTWEPLARSAWQEAGVADRIDFRLGPAEETLRRLPEDPVLDLVFIDADKTGYLDYWELLVPRVRPGGVLLADNVLYYGEAAQEDAQGNAKAIRQFNDRVRADDRVKSVLLPIADGLTIAMRTAET</sequence>
<keyword evidence="2 4" id="KW-0808">Transferase</keyword>
<name>A0A1G6S8R2_9PSEU</name>
<keyword evidence="3" id="KW-0949">S-adenosyl-L-methionine</keyword>
<dbReference type="Pfam" id="PF01596">
    <property type="entry name" value="Methyltransf_3"/>
    <property type="match status" value="1"/>
</dbReference>
<dbReference type="InterPro" id="IPR029063">
    <property type="entry name" value="SAM-dependent_MTases_sf"/>
</dbReference>
<reference evidence="5" key="1">
    <citation type="submission" date="2016-10" db="EMBL/GenBank/DDBJ databases">
        <authorList>
            <person name="Varghese N."/>
            <person name="Submissions S."/>
        </authorList>
    </citation>
    <scope>NUCLEOTIDE SEQUENCE [LARGE SCALE GENOMIC DNA]</scope>
    <source>
        <strain evidence="5">IBRC-M 10403</strain>
    </source>
</reference>
<dbReference type="EMBL" id="FMZZ01000007">
    <property type="protein sequence ID" value="SDD12545.1"/>
    <property type="molecule type" value="Genomic_DNA"/>
</dbReference>
<keyword evidence="1 4" id="KW-0489">Methyltransferase</keyword>
<evidence type="ECO:0000256" key="2">
    <source>
        <dbReference type="ARBA" id="ARBA00022679"/>
    </source>
</evidence>
<dbReference type="SUPFAM" id="SSF53335">
    <property type="entry name" value="S-adenosyl-L-methionine-dependent methyltransferases"/>
    <property type="match status" value="1"/>
</dbReference>
<dbReference type="InterPro" id="IPR002935">
    <property type="entry name" value="SAM_O-MeTrfase"/>
</dbReference>
<protein>
    <submittedName>
        <fullName evidence="4">Caffeoyl-CoA O-methyltransferase</fullName>
    </submittedName>
</protein>
<dbReference type="InterPro" id="IPR050362">
    <property type="entry name" value="Cation-dep_OMT"/>
</dbReference>
<dbReference type="PANTHER" id="PTHR10509:SF14">
    <property type="entry name" value="CAFFEOYL-COA O-METHYLTRANSFERASE 3-RELATED"/>
    <property type="match status" value="1"/>
</dbReference>
<dbReference type="CDD" id="cd02440">
    <property type="entry name" value="AdoMet_MTases"/>
    <property type="match status" value="1"/>
</dbReference>
<dbReference type="RefSeq" id="WP_228771698.1">
    <property type="nucleotide sequence ID" value="NZ_FMZZ01000007.1"/>
</dbReference>
<dbReference type="PANTHER" id="PTHR10509">
    <property type="entry name" value="O-METHYLTRANSFERASE-RELATED"/>
    <property type="match status" value="1"/>
</dbReference>
<dbReference type="GO" id="GO:0032259">
    <property type="term" value="P:methylation"/>
    <property type="evidence" value="ECO:0007669"/>
    <property type="project" value="UniProtKB-KW"/>
</dbReference>
<dbReference type="STRING" id="1271860.SAMN05216174_107259"/>
<proteinExistence type="predicted"/>
<evidence type="ECO:0000256" key="1">
    <source>
        <dbReference type="ARBA" id="ARBA00022603"/>
    </source>
</evidence>
<evidence type="ECO:0000313" key="4">
    <source>
        <dbReference type="EMBL" id="SDD12545.1"/>
    </source>
</evidence>
<accession>A0A1G6S8R2</accession>
<gene>
    <name evidence="4" type="ORF">SAMN05216174_107259</name>
</gene>
<evidence type="ECO:0000313" key="5">
    <source>
        <dbReference type="Proteomes" id="UP000199501"/>
    </source>
</evidence>
<keyword evidence="5" id="KW-1185">Reference proteome</keyword>
<dbReference type="PROSITE" id="PS51682">
    <property type="entry name" value="SAM_OMT_I"/>
    <property type="match status" value="1"/>
</dbReference>
<dbReference type="Proteomes" id="UP000199501">
    <property type="component" value="Unassembled WGS sequence"/>
</dbReference>
<evidence type="ECO:0000256" key="3">
    <source>
        <dbReference type="ARBA" id="ARBA00022691"/>
    </source>
</evidence>
<dbReference type="GO" id="GO:0008171">
    <property type="term" value="F:O-methyltransferase activity"/>
    <property type="evidence" value="ECO:0007669"/>
    <property type="project" value="InterPro"/>
</dbReference>
<dbReference type="Gene3D" id="3.40.50.150">
    <property type="entry name" value="Vaccinia Virus protein VP39"/>
    <property type="match status" value="1"/>
</dbReference>
<organism evidence="4 5">
    <name type="scientific">Actinokineospora iranica</name>
    <dbReference type="NCBI Taxonomy" id="1271860"/>
    <lineage>
        <taxon>Bacteria</taxon>
        <taxon>Bacillati</taxon>
        <taxon>Actinomycetota</taxon>
        <taxon>Actinomycetes</taxon>
        <taxon>Pseudonocardiales</taxon>
        <taxon>Pseudonocardiaceae</taxon>
        <taxon>Actinokineospora</taxon>
    </lineage>
</organism>
<dbReference type="GO" id="GO:0008757">
    <property type="term" value="F:S-adenosylmethionine-dependent methyltransferase activity"/>
    <property type="evidence" value="ECO:0007669"/>
    <property type="project" value="TreeGrafter"/>
</dbReference>